<reference evidence="2" key="1">
    <citation type="journal article" date="2020" name="mSystems">
        <title>Genome- and Community-Level Interaction Insights into Carbon Utilization and Element Cycling Functions of Hydrothermarchaeota in Hydrothermal Sediment.</title>
        <authorList>
            <person name="Zhou Z."/>
            <person name="Liu Y."/>
            <person name="Xu W."/>
            <person name="Pan J."/>
            <person name="Luo Z.H."/>
            <person name="Li M."/>
        </authorList>
    </citation>
    <scope>NUCLEOTIDE SEQUENCE</scope>
    <source>
        <strain evidence="2">SpSt-997</strain>
    </source>
</reference>
<evidence type="ECO:0000256" key="1">
    <source>
        <dbReference type="SAM" id="Phobius"/>
    </source>
</evidence>
<keyword evidence="1" id="KW-1133">Transmembrane helix</keyword>
<feature type="transmembrane region" description="Helical" evidence="1">
    <location>
        <begin position="158"/>
        <end position="183"/>
    </location>
</feature>
<protein>
    <submittedName>
        <fullName evidence="2">Uncharacterized protein</fullName>
    </submittedName>
</protein>
<proteinExistence type="predicted"/>
<feature type="transmembrane region" description="Helical" evidence="1">
    <location>
        <begin position="195"/>
        <end position="217"/>
    </location>
</feature>
<sequence>MMGPALLWAMIVGMGLYQGLNPPMGWLPALARGLETGRTAPLIRRAAAIALGHYAAMLALLVPLAAGFAVLLPDPSPALAASGVLLLGFGLFKLWRPQHPRFIARIPPRQPVRWSFWMSATHCGSPLMMLSALINLIWLEPVYYGLRFGPGLRLSHDLGLAVLLAAGMTLPLLVTASGVALLLYRTLGLRLIGRLWFNLDFGWSLAFIAMGAMALAMGDPRLMAYCRSHLG</sequence>
<keyword evidence="1" id="KW-0812">Transmembrane</keyword>
<comment type="caution">
    <text evidence="2">The sequence shown here is derived from an EMBL/GenBank/DDBJ whole genome shotgun (WGS) entry which is preliminary data.</text>
</comment>
<keyword evidence="1" id="KW-0472">Membrane</keyword>
<accession>A0A8J4HBW2</accession>
<dbReference type="AlphaFoldDB" id="A0A8J4HBW2"/>
<gene>
    <name evidence="2" type="ORF">ENY07_07110</name>
</gene>
<feature type="transmembrane region" description="Helical" evidence="1">
    <location>
        <begin position="48"/>
        <end position="72"/>
    </location>
</feature>
<evidence type="ECO:0000313" key="2">
    <source>
        <dbReference type="EMBL" id="HGC42975.1"/>
    </source>
</evidence>
<feature type="transmembrane region" description="Helical" evidence="1">
    <location>
        <begin position="78"/>
        <end position="95"/>
    </location>
</feature>
<feature type="transmembrane region" description="Helical" evidence="1">
    <location>
        <begin position="116"/>
        <end position="138"/>
    </location>
</feature>
<organism evidence="2">
    <name type="scientific">Acidicaldus sp</name>
    <dbReference type="NCBI Taxonomy" id="1872105"/>
    <lineage>
        <taxon>Bacteria</taxon>
        <taxon>Pseudomonadati</taxon>
        <taxon>Pseudomonadota</taxon>
        <taxon>Alphaproteobacteria</taxon>
        <taxon>Acetobacterales</taxon>
        <taxon>Acetobacteraceae</taxon>
        <taxon>Acidicaldus</taxon>
    </lineage>
</organism>
<feature type="transmembrane region" description="Helical" evidence="1">
    <location>
        <begin position="6"/>
        <end position="27"/>
    </location>
</feature>
<name>A0A8J4HBW2_9PROT</name>
<dbReference type="EMBL" id="DTQM01000139">
    <property type="protein sequence ID" value="HGC42975.1"/>
    <property type="molecule type" value="Genomic_DNA"/>
</dbReference>